<gene>
    <name evidence="2" type="ORF">MSHOH_1305</name>
</gene>
<dbReference type="Proteomes" id="UP000033101">
    <property type="component" value="Chromosome"/>
</dbReference>
<sequence>MTEEHDYDERSEKLRKFKEKLGAQEKELEKLLAKLEDLEAKRAEVIKEIGNTSSTPQYVKEPLQQMSKLMVAINNLPEVKSIAKCEICGKLYVSGNCHECLEAEK</sequence>
<name>A0A0E3SE72_9EURY</name>
<evidence type="ECO:0000256" key="1">
    <source>
        <dbReference type="SAM" id="Coils"/>
    </source>
</evidence>
<organism evidence="2 3">
    <name type="scientific">Methanosarcina horonobensis HB-1 = JCM 15518</name>
    <dbReference type="NCBI Taxonomy" id="1434110"/>
    <lineage>
        <taxon>Archaea</taxon>
        <taxon>Methanobacteriati</taxon>
        <taxon>Methanobacteriota</taxon>
        <taxon>Stenosarchaea group</taxon>
        <taxon>Methanomicrobia</taxon>
        <taxon>Methanosarcinales</taxon>
        <taxon>Methanosarcinaceae</taxon>
        <taxon>Methanosarcina</taxon>
    </lineage>
</organism>
<dbReference type="AlphaFoldDB" id="A0A0E3SE72"/>
<keyword evidence="1" id="KW-0175">Coiled coil</keyword>
<dbReference type="KEGG" id="mhor:MSHOH_1305"/>
<dbReference type="RefSeq" id="WP_048138403.1">
    <property type="nucleotide sequence ID" value="NZ_BBCW01000078.1"/>
</dbReference>
<accession>A0A0E3SE72</accession>
<evidence type="ECO:0000313" key="3">
    <source>
        <dbReference type="Proteomes" id="UP000033101"/>
    </source>
</evidence>
<feature type="coiled-coil region" evidence="1">
    <location>
        <begin position="7"/>
        <end position="48"/>
    </location>
</feature>
<dbReference type="PATRIC" id="fig|1434110.4.peg.1623"/>
<proteinExistence type="predicted"/>
<keyword evidence="3" id="KW-1185">Reference proteome</keyword>
<evidence type="ECO:0000313" key="2">
    <source>
        <dbReference type="EMBL" id="AKB77788.1"/>
    </source>
</evidence>
<dbReference type="EMBL" id="CP009516">
    <property type="protein sequence ID" value="AKB77788.1"/>
    <property type="molecule type" value="Genomic_DNA"/>
</dbReference>
<dbReference type="HOGENOM" id="CLU_2230387_0_0_2"/>
<dbReference type="GeneID" id="24830484"/>
<protein>
    <submittedName>
        <fullName evidence="2">Uncharacterized protein</fullName>
    </submittedName>
</protein>
<reference evidence="2 3" key="1">
    <citation type="submission" date="2014-07" db="EMBL/GenBank/DDBJ databases">
        <title>Methanogenic archaea and the global carbon cycle.</title>
        <authorList>
            <person name="Henriksen J.R."/>
            <person name="Luke J."/>
            <person name="Reinhart S."/>
            <person name="Benedict M.N."/>
            <person name="Youngblut N.D."/>
            <person name="Metcalf M.E."/>
            <person name="Whitaker R.J."/>
            <person name="Metcalf W.W."/>
        </authorList>
    </citation>
    <scope>NUCLEOTIDE SEQUENCE [LARGE SCALE GENOMIC DNA]</scope>
    <source>
        <strain evidence="2 3">HB-1</strain>
    </source>
</reference>